<evidence type="ECO:0000256" key="1">
    <source>
        <dbReference type="SAM" id="MobiDB-lite"/>
    </source>
</evidence>
<protein>
    <submittedName>
        <fullName evidence="2">Uncharacterized protein</fullName>
    </submittedName>
</protein>
<accession>A0A166QJC7</accession>
<proteinExistence type="predicted"/>
<name>A0A166QJC7_9AGAM</name>
<organism evidence="2 3">
    <name type="scientific">Athelia psychrophila</name>
    <dbReference type="NCBI Taxonomy" id="1759441"/>
    <lineage>
        <taxon>Eukaryota</taxon>
        <taxon>Fungi</taxon>
        <taxon>Dikarya</taxon>
        <taxon>Basidiomycota</taxon>
        <taxon>Agaricomycotina</taxon>
        <taxon>Agaricomycetes</taxon>
        <taxon>Agaricomycetidae</taxon>
        <taxon>Atheliales</taxon>
        <taxon>Atheliaceae</taxon>
        <taxon>Athelia</taxon>
    </lineage>
</organism>
<dbReference type="EMBL" id="KV417510">
    <property type="protein sequence ID" value="KZP27222.1"/>
    <property type="molecule type" value="Genomic_DNA"/>
</dbReference>
<sequence>MCARHPTRSSPTYTPMHPSTPVPVPAHPYSFIHPCLCACPTSHGPCPFAIPVQCVRRPVAHIQTLTHAHPAVRQPANHPKAYPGRQALTQPRSAYKIEGSPVRVQCHLPQVVCSNPVDAARNTATGKCEPCPRRAHTSTHALAAALAPSLSLHHANTFARAPTVPTCPRSMSRKSSPRARGTTPRRVTASPPALITSQPIPGTSSTAALVPPRACIPLKMVRSAAHADAIAVANGDDSYLPIAICSCARSAKASATLPFTRTMITQAQKRRRTRRWRTSSEPAESPARTGMTRIATKSKTMQTRMARMRTKARVMRMRMQRMRMIFRTTSPTRILMRMRMRRMTICSN</sequence>
<feature type="region of interest" description="Disordered" evidence="1">
    <location>
        <begin position="161"/>
        <end position="206"/>
    </location>
</feature>
<dbReference type="AlphaFoldDB" id="A0A166QJC7"/>
<evidence type="ECO:0000313" key="3">
    <source>
        <dbReference type="Proteomes" id="UP000076532"/>
    </source>
</evidence>
<keyword evidence="3" id="KW-1185">Reference proteome</keyword>
<dbReference type="Proteomes" id="UP000076532">
    <property type="component" value="Unassembled WGS sequence"/>
</dbReference>
<gene>
    <name evidence="2" type="ORF">FIBSPDRAFT_322014</name>
</gene>
<feature type="compositionally biased region" description="Polar residues" evidence="1">
    <location>
        <begin position="195"/>
        <end position="206"/>
    </location>
</feature>
<reference evidence="2 3" key="1">
    <citation type="journal article" date="2016" name="Mol. Biol. Evol.">
        <title>Comparative Genomics of Early-Diverging Mushroom-Forming Fungi Provides Insights into the Origins of Lignocellulose Decay Capabilities.</title>
        <authorList>
            <person name="Nagy L.G."/>
            <person name="Riley R."/>
            <person name="Tritt A."/>
            <person name="Adam C."/>
            <person name="Daum C."/>
            <person name="Floudas D."/>
            <person name="Sun H."/>
            <person name="Yadav J.S."/>
            <person name="Pangilinan J."/>
            <person name="Larsson K.H."/>
            <person name="Matsuura K."/>
            <person name="Barry K."/>
            <person name="Labutti K."/>
            <person name="Kuo R."/>
            <person name="Ohm R.A."/>
            <person name="Bhattacharya S.S."/>
            <person name="Shirouzu T."/>
            <person name="Yoshinaga Y."/>
            <person name="Martin F.M."/>
            <person name="Grigoriev I.V."/>
            <person name="Hibbett D.S."/>
        </authorList>
    </citation>
    <scope>NUCLEOTIDE SEQUENCE [LARGE SCALE GENOMIC DNA]</scope>
    <source>
        <strain evidence="2 3">CBS 109695</strain>
    </source>
</reference>
<evidence type="ECO:0000313" key="2">
    <source>
        <dbReference type="EMBL" id="KZP27222.1"/>
    </source>
</evidence>